<proteinExistence type="predicted"/>
<protein>
    <submittedName>
        <fullName evidence="1">Uncharacterized protein</fullName>
    </submittedName>
</protein>
<name>A0ABQ0MGY7_9BACT</name>
<accession>A0ABQ0MGY7</accession>
<dbReference type="Proteomes" id="UP000194153">
    <property type="component" value="Unassembled WGS sequence"/>
</dbReference>
<keyword evidence="2" id="KW-1185">Reference proteome</keyword>
<gene>
    <name evidence="1" type="ORF">GPEL0_01f0293</name>
</gene>
<reference evidence="1 2" key="1">
    <citation type="submission" date="2017-04" db="EMBL/GenBank/DDBJ databases">
        <authorList>
            <consortium name="Geobacter pelophilus Genome Sequencing"/>
            <person name="Aoyagi T."/>
            <person name="Koike H."/>
            <person name="Hori T."/>
        </authorList>
    </citation>
    <scope>NUCLEOTIDE SEQUENCE [LARGE SCALE GENOMIC DNA]</scope>
    <source>
        <strain evidence="1 2">Drf2</strain>
    </source>
</reference>
<dbReference type="EMBL" id="BDQG01000001">
    <property type="protein sequence ID" value="GAW65416.1"/>
    <property type="molecule type" value="Genomic_DNA"/>
</dbReference>
<evidence type="ECO:0000313" key="1">
    <source>
        <dbReference type="EMBL" id="GAW65416.1"/>
    </source>
</evidence>
<reference evidence="2" key="2">
    <citation type="submission" date="2017-05" db="EMBL/GenBank/DDBJ databases">
        <title>Draft genome sequence of Geobacter pelophilus, a iron(III)-reducing bacteria.</title>
        <authorList>
            <person name="Aoyagi T."/>
            <person name="Koike H."/>
            <person name="Morita T."/>
            <person name="Sato Y."/>
            <person name="Habe H."/>
            <person name="Hori T."/>
        </authorList>
    </citation>
    <scope>NUCLEOTIDE SEQUENCE [LARGE SCALE GENOMIC DNA]</scope>
    <source>
        <strain evidence="2">Drf2</strain>
    </source>
</reference>
<sequence length="61" mass="6983">MLQQLRELKMAVGLIGGGPRAFQKYEKGDLLPSRAICNALILLDRDPGRYQYLNRPERLPE</sequence>
<dbReference type="Gene3D" id="1.10.260.40">
    <property type="entry name" value="lambda repressor-like DNA-binding domains"/>
    <property type="match status" value="1"/>
</dbReference>
<evidence type="ECO:0000313" key="2">
    <source>
        <dbReference type="Proteomes" id="UP000194153"/>
    </source>
</evidence>
<dbReference type="InterPro" id="IPR010982">
    <property type="entry name" value="Lambda_DNA-bd_dom_sf"/>
</dbReference>
<organism evidence="1 2">
    <name type="scientific">Geoanaerobacter pelophilus</name>
    <dbReference type="NCBI Taxonomy" id="60036"/>
    <lineage>
        <taxon>Bacteria</taxon>
        <taxon>Pseudomonadati</taxon>
        <taxon>Thermodesulfobacteriota</taxon>
        <taxon>Desulfuromonadia</taxon>
        <taxon>Geobacterales</taxon>
        <taxon>Geobacteraceae</taxon>
        <taxon>Geoanaerobacter</taxon>
    </lineage>
</organism>
<comment type="caution">
    <text evidence="1">The sequence shown here is derived from an EMBL/GenBank/DDBJ whole genome shotgun (WGS) entry which is preliminary data.</text>
</comment>